<protein>
    <submittedName>
        <fullName evidence="2">Uncharacterized protein</fullName>
    </submittedName>
</protein>
<accession>A0A8J4B2V4</accession>
<dbReference type="Proteomes" id="UP000747399">
    <property type="component" value="Unassembled WGS sequence"/>
</dbReference>
<feature type="region of interest" description="Disordered" evidence="1">
    <location>
        <begin position="2008"/>
        <end position="2027"/>
    </location>
</feature>
<feature type="region of interest" description="Disordered" evidence="1">
    <location>
        <begin position="2527"/>
        <end position="2573"/>
    </location>
</feature>
<evidence type="ECO:0000313" key="2">
    <source>
        <dbReference type="EMBL" id="GIL50495.1"/>
    </source>
</evidence>
<feature type="compositionally biased region" description="Gly residues" evidence="1">
    <location>
        <begin position="2317"/>
        <end position="2326"/>
    </location>
</feature>
<gene>
    <name evidence="2" type="ORF">Vafri_6636</name>
</gene>
<dbReference type="EMBL" id="BNCO01000009">
    <property type="protein sequence ID" value="GIL50495.1"/>
    <property type="molecule type" value="Genomic_DNA"/>
</dbReference>
<evidence type="ECO:0000313" key="3">
    <source>
        <dbReference type="Proteomes" id="UP000747399"/>
    </source>
</evidence>
<feature type="region of interest" description="Disordered" evidence="1">
    <location>
        <begin position="2313"/>
        <end position="2334"/>
    </location>
</feature>
<keyword evidence="3" id="KW-1185">Reference proteome</keyword>
<organism evidence="2 3">
    <name type="scientific">Volvox africanus</name>
    <dbReference type="NCBI Taxonomy" id="51714"/>
    <lineage>
        <taxon>Eukaryota</taxon>
        <taxon>Viridiplantae</taxon>
        <taxon>Chlorophyta</taxon>
        <taxon>core chlorophytes</taxon>
        <taxon>Chlorophyceae</taxon>
        <taxon>CS clade</taxon>
        <taxon>Chlamydomonadales</taxon>
        <taxon>Volvocaceae</taxon>
        <taxon>Volvox</taxon>
    </lineage>
</organism>
<evidence type="ECO:0000256" key="1">
    <source>
        <dbReference type="SAM" id="MobiDB-lite"/>
    </source>
</evidence>
<name>A0A8J4B2V4_9CHLO</name>
<sequence>MLDYDDLDALERYALAKDTEERRQLLATSSVGLSSLNPGQSFLRGLFALECEDIAGAREALQRLKSFPQSSDYSSRLEALVALRSWARNPEITCKYLQESCGLDFHAPPPTEALRGQSASTQPLATAAVSVLNPGLYSDKAILRKAINIARNYPGAESSGDILASLLSHPGRAAALSYDQEYDLRLTLDERLRLLGIGDYGDWIADLLPGDPLLLKLARDAIAAHRDGAVQRMLLYMTSEQLETLPSAETLWPELIAAIVRKMYGSRGAVSGSAAVIDVTVGEARTATSYSTPVLTAAEASAICLRVLQLCDRLRGRSGAEREVASERLSWLEARALLPLTRAAVHRAIFAAAAAAADNGVGIASAAALATELPGPEAVAAAAEAAALTGRLLRCLVERGLPPNLRVGCLPRSSQTAPPSCSANLGPALPPLPDDLETVLEKLVHDVLHVAPNPPALFASGGALAGVLDPVVQARWLAEAMMTRGSLPADSPDIDWAASYRDAGRDLAQLSEKVELEVTGLGDCSKYSWEAPDDDVVLVVTHKAVKHISVLVYDIDTEAYYRQKREEVDMGINLEGLGATFHIEIDLPAGLPSLQRCRRLVPLPQLKGRKGVWVVEVQGAGLHSRAVVRRGSLAAVMRCRPEGVALTLFRADGTPVPDPKVWLDGRLYGAALPSVEIGDGSQLGDVVVTPAAREVLLPYRAGSERSVNAVLVDGGGSGPDGRNFASLVTFTHQTENYKLSCGMLFEPESAAAGGRAGSVPLVLQPCLTTHGWPAPLELLEDVTLVVEVKDSDYAAGTGGLHRQTFQDWNPGDGLRPAVVQVRLPDRPSHVSAVLTAKLRKLARGSDGEPSYETFRCSKEWDLNQSDLSSCEIRDLHMTRGSSGNYLLRVLGKAGEPHPGVHVIVALTHVFSALDEPPASATLMPAPTGSEAGADEYDAVFDNTARGLVVRQNLTTDANGNIDLGQLYGVTAVAAGVDMFQPGGAKGRGRGDKRRRRYCWKLPNRSRSYNDSPEPNLNMYGGYEKRFVIRALASGGKDTVQCTIPYSLGIGGVMVPELEVYHGEDVATVQSQQSLLLRHMGVALVSLSAGSDVRSHAVEGFGTFMALLQSLDRESGSKLEVSERLDEQQHVLVRRGQVEVAGLPAGVYRLTIARRGLRALLLVYDSPVVGPADTPSAVPPDEATDASREEACGVTAGGAGSGAPRPAAGTTGGFVLYRGVVAPISEPRPLQVSELRASVSEGVTARLTGSTEQLRAAIVVLVVSRFETHFGGRCYARPATLLGRRELTTRAGVAFGLPPADAYQSGRRQGDEVRYVLERRRLMSEGRVRPIPALVDRPSLLVQPWKIQEAASRVREARKGEAFRAANPVEGDKVGGSAAPLPLAAVCRAVPECYSLAGLQSQLQVDVGYGRARNLAYSEMSPRSGQQYEDADTLGLAFCPPAVVLGNVPVQPDGSIHVTAKQLAAAVAAVVTPAGMGMTASDPWVAAGHRLVRVIAYTAPAGIPHGDLGSYTYCEEKAAVEGVPAPSWSDPCVTTALQRPFPAGSSCLERRTCHVLQPGSNLVIADAATAKIQLYGTVPRVWALYGCLLRTLPIEISIPYDINMDGFSVWNELACVGIWMRLSRDAKLERYSQMACRELAFFCYCHDPEFFRTAILPGLRARLPSSRNCLDCWMAGVRGRELVETWGVPHRYTKLTPLERILLAWEEDRQVTAERTSFPRLARLAADMRARVRNKNVHSGVARMTAEVKRRRFEVALNGPGDETKAYEVPEAAAIPLAERGHSALRMLEAAPEQPSAPRGGLPAPSLISYAALSSCKRAVHPRRGTTETYKAPPVTQQWAEPGWFRRPPSEQLDPEKISPESEFWADLAEHLSRGAGFGFGSDRSGSDVLLAAGAPSPAAFLSRRLEYAGWTFSDALLATAVVGVPWKEPPAQSAVQGTRLTLTATAPTIAYVRQTAAVPPLATVAADASPESSTPQVGGGGGGGSGLGGPDGIIVIQKLLDPNLDPKEVSHKPAPVSLSQGASSLPEEAGCAEYESDGEGHEEYVQQNKDGVEVVNGSPLTYGRLYCYSVVVTNTGPNHMRMEVTVQAPQGAVALGGRPALWVSSTEVLPYNANKLPLFYFYFPRPPSEARQPPLPDVQTGGGAESNAGSDSEGTATWCGPTWFDAFPAAAAARGRVWAIAQDQIHRLKVLHSLPHPDVDMGNLATSALETWSWRRVAALPATPEADSWRLRYLAEGDDLSNVDLGLMLWRCRDAGFWKDAVSTLRKRRVWNDRLWSYGVLHRDQEALVEWLPSVEPLKQTLRDLAPAAGAPFNCAPGGGGDGGGQSSTSDTAASATDTLWMSADRAPHLEYWPIVNPRAHLLGGKRATLNEEVERTWRALLERMVAISTSRREHCTEDLLAVAYYLILQDRPSEASALMDRIEQRRIRIGTPTLVSESLAATHQDMQLCYLRAWLTLSDPSSSSDDLLGAAAAVRKWCEASSSPAAAEAAEYLVLEPRWQSRLVAMVDDLEAAANVASCGSVVSGANNSSTTSGVLGSEGAATDGTADAARGDGGSRGDTRAQPTAPELLLYDSPDGTPGAVILEAYGLEKVTLAAHFMDLELLFSMSPFDTSMRSMSDKNFDTTMRPMSERGEVGPFGSLNNGDHSGKFSILRPAWNITFDLQDLAKHHQSSSSPPSALASGGAAGSNASGWQVLDVSGSGGGLAIGTTAKLLIQPHVLVKQQSSATGSVLPAAGSSSSASSGRGGGAMLLEVFAAAPPTTTNGGEGGGEAHCVGVRVTTPLQKSLAWYHCEMRVAVRNAQGVVLVTNRYSGVPVVGAYIKVFVMRDGQPSGEFYKDGYTDRRGLMDFWTQTVAPKNQQIRSVAFLVSHPELGSLVQHNEPPLH</sequence>
<feature type="compositionally biased region" description="Polar residues" evidence="1">
    <location>
        <begin position="2527"/>
        <end position="2536"/>
    </location>
</feature>
<feature type="compositionally biased region" description="Basic and acidic residues" evidence="1">
    <location>
        <begin position="2551"/>
        <end position="2561"/>
    </location>
</feature>
<proteinExistence type="predicted"/>
<reference evidence="2" key="1">
    <citation type="journal article" date="2021" name="Proc. Natl. Acad. Sci. U.S.A.">
        <title>Three genomes in the algal genus Volvox reveal the fate of a haploid sex-determining region after a transition to homothallism.</title>
        <authorList>
            <person name="Yamamoto K."/>
            <person name="Hamaji T."/>
            <person name="Kawai-Toyooka H."/>
            <person name="Matsuzaki R."/>
            <person name="Takahashi F."/>
            <person name="Nishimura Y."/>
            <person name="Kawachi M."/>
            <person name="Noguchi H."/>
            <person name="Minakuchi Y."/>
            <person name="Umen J.G."/>
            <person name="Toyoda A."/>
            <person name="Nozaki H."/>
        </authorList>
    </citation>
    <scope>NUCLEOTIDE SEQUENCE</scope>
    <source>
        <strain evidence="2">NIES-3780</strain>
    </source>
</reference>
<feature type="region of interest" description="Disordered" evidence="1">
    <location>
        <begin position="2131"/>
        <end position="2154"/>
    </location>
</feature>
<feature type="compositionally biased region" description="Low complexity" evidence="1">
    <location>
        <begin position="2541"/>
        <end position="2550"/>
    </location>
</feature>
<comment type="caution">
    <text evidence="2">The sequence shown here is derived from an EMBL/GenBank/DDBJ whole genome shotgun (WGS) entry which is preliminary data.</text>
</comment>